<evidence type="ECO:0000313" key="2">
    <source>
        <dbReference type="EMBL" id="CAB4125153.1"/>
    </source>
</evidence>
<sequence length="103" mass="10163">MAVMGKEKSEKGNVFAKGGTNKMIGQGSVEPAQPGVSANKTNGPNNNKMGFQAGGRDPIGAQAADPQASGVSGHAAGSSQKWGLPPSKGHMAGHTGADPAKPA</sequence>
<protein>
    <submittedName>
        <fullName evidence="2">Uncharacterized protein</fullName>
    </submittedName>
</protein>
<dbReference type="EMBL" id="LR796185">
    <property type="protein sequence ID" value="CAB4125153.1"/>
    <property type="molecule type" value="Genomic_DNA"/>
</dbReference>
<feature type="compositionally biased region" description="Basic and acidic residues" evidence="1">
    <location>
        <begin position="1"/>
        <end position="11"/>
    </location>
</feature>
<feature type="compositionally biased region" description="Low complexity" evidence="1">
    <location>
        <begin position="68"/>
        <end position="79"/>
    </location>
</feature>
<proteinExistence type="predicted"/>
<evidence type="ECO:0000256" key="1">
    <source>
        <dbReference type="SAM" id="MobiDB-lite"/>
    </source>
</evidence>
<name>A0A6J5KW93_9CAUD</name>
<feature type="region of interest" description="Disordered" evidence="1">
    <location>
        <begin position="1"/>
        <end position="103"/>
    </location>
</feature>
<organism evidence="2">
    <name type="scientific">uncultured Caudovirales phage</name>
    <dbReference type="NCBI Taxonomy" id="2100421"/>
    <lineage>
        <taxon>Viruses</taxon>
        <taxon>Duplodnaviria</taxon>
        <taxon>Heunggongvirae</taxon>
        <taxon>Uroviricota</taxon>
        <taxon>Caudoviricetes</taxon>
        <taxon>Peduoviridae</taxon>
        <taxon>Maltschvirus</taxon>
        <taxon>Maltschvirus maltsch</taxon>
    </lineage>
</organism>
<gene>
    <name evidence="2" type="ORF">UFOVP55_67</name>
</gene>
<feature type="compositionally biased region" description="Polar residues" evidence="1">
    <location>
        <begin position="36"/>
        <end position="49"/>
    </location>
</feature>
<reference evidence="2" key="1">
    <citation type="submission" date="2020-04" db="EMBL/GenBank/DDBJ databases">
        <authorList>
            <person name="Chiriac C."/>
            <person name="Salcher M."/>
            <person name="Ghai R."/>
            <person name="Kavagutti S V."/>
        </authorList>
    </citation>
    <scope>NUCLEOTIDE SEQUENCE</scope>
</reference>
<accession>A0A6J5KW93</accession>